<dbReference type="Gene3D" id="3.30.310.110">
    <property type="entry name" value="XisI-like"/>
    <property type="match status" value="1"/>
</dbReference>
<dbReference type="InterPro" id="IPR035943">
    <property type="entry name" value="XisI-like_sf"/>
</dbReference>
<evidence type="ECO:0000313" key="2">
    <source>
        <dbReference type="Proteomes" id="UP001604335"/>
    </source>
</evidence>
<keyword evidence="2" id="KW-1185">Reference proteome</keyword>
<dbReference type="SUPFAM" id="SSF143847">
    <property type="entry name" value="XisI-like"/>
    <property type="match status" value="1"/>
</dbReference>
<comment type="caution">
    <text evidence="1">The sequence shown here is derived from an EMBL/GenBank/DDBJ whole genome shotgun (WGS) entry which is preliminary data.</text>
</comment>
<evidence type="ECO:0000313" key="1">
    <source>
        <dbReference type="EMBL" id="MFG3819497.1"/>
    </source>
</evidence>
<proteinExistence type="predicted"/>
<dbReference type="Pfam" id="PF08869">
    <property type="entry name" value="XisI"/>
    <property type="match status" value="1"/>
</dbReference>
<accession>A0ABW7CEN6</accession>
<dbReference type="CDD" id="cd16382">
    <property type="entry name" value="XisI-like"/>
    <property type="match status" value="1"/>
</dbReference>
<dbReference type="Proteomes" id="UP001604335">
    <property type="component" value="Unassembled WGS sequence"/>
</dbReference>
<gene>
    <name evidence="1" type="ORF">VPK24_17765</name>
</gene>
<protein>
    <submittedName>
        <fullName evidence="1">XisI protein</fullName>
    </submittedName>
</protein>
<organism evidence="1 2">
    <name type="scientific">Limnothrix redekei LRLZ20PSL1</name>
    <dbReference type="NCBI Taxonomy" id="3112953"/>
    <lineage>
        <taxon>Bacteria</taxon>
        <taxon>Bacillati</taxon>
        <taxon>Cyanobacteriota</taxon>
        <taxon>Cyanophyceae</taxon>
        <taxon>Pseudanabaenales</taxon>
        <taxon>Pseudanabaenaceae</taxon>
        <taxon>Limnothrix</taxon>
    </lineage>
</organism>
<reference evidence="2" key="1">
    <citation type="journal article" date="2024" name="Algal Res.">
        <title>Biochemical, toxicological and genomic investigation of a high-biomass producing Limnothrix strain isolated from Italian shallow drinking water reservoir.</title>
        <authorList>
            <person name="Simonazzi M."/>
            <person name="Shishido T.K."/>
            <person name="Delbaje E."/>
            <person name="Wahlsten M."/>
            <person name="Fewer D.P."/>
            <person name="Sivonen K."/>
            <person name="Pezzolesi L."/>
            <person name="Pistocchi R."/>
        </authorList>
    </citation>
    <scope>NUCLEOTIDE SEQUENCE [LARGE SCALE GENOMIC DNA]</scope>
    <source>
        <strain evidence="2">LRLZ20PSL1</strain>
    </source>
</reference>
<dbReference type="EMBL" id="JAZAQF010000094">
    <property type="protein sequence ID" value="MFG3819497.1"/>
    <property type="molecule type" value="Genomic_DNA"/>
</dbReference>
<dbReference type="RefSeq" id="WP_393015446.1">
    <property type="nucleotide sequence ID" value="NZ_JAZAQF010000094.1"/>
</dbReference>
<name>A0ABW7CEN6_9CYAN</name>
<sequence>MEALEVKTAPNLEQWRSLLEKILSDYAKLPYRYGDVTTYLVVDQDRNHFLLMQEGWEENRRVHGCLVHAEIRNKKIWIHYDGIEGGIANELTELGVPKDHIVLAFHAPTVRQYTGYAID</sequence>
<dbReference type="InterPro" id="IPR014968">
    <property type="entry name" value="XisI"/>
</dbReference>